<dbReference type="AlphaFoldDB" id="S0ESI8"/>
<keyword evidence="1" id="KW-0732">Signal</keyword>
<protein>
    <recommendedName>
        <fullName evidence="4">Peptidase MA superfamily</fullName>
    </recommendedName>
</protein>
<dbReference type="KEGG" id="ccz:CCALI_00362"/>
<proteinExistence type="predicted"/>
<organism evidence="2 3">
    <name type="scientific">Chthonomonas calidirosea (strain DSM 23976 / ICMP 18418 / T49)</name>
    <dbReference type="NCBI Taxonomy" id="1303518"/>
    <lineage>
        <taxon>Bacteria</taxon>
        <taxon>Bacillati</taxon>
        <taxon>Armatimonadota</taxon>
        <taxon>Chthonomonadia</taxon>
        <taxon>Chthonomonadales</taxon>
        <taxon>Chthonomonadaceae</taxon>
        <taxon>Chthonomonas</taxon>
    </lineage>
</organism>
<dbReference type="EMBL" id="HF951689">
    <property type="protein sequence ID" value="CCW34199.1"/>
    <property type="molecule type" value="Genomic_DNA"/>
</dbReference>
<dbReference type="InParanoid" id="S0ESI8"/>
<keyword evidence="3" id="KW-1185">Reference proteome</keyword>
<dbReference type="STRING" id="454171.CP488_00795"/>
<reference evidence="3" key="1">
    <citation type="submission" date="2013-03" db="EMBL/GenBank/DDBJ databases">
        <title>Genome sequence of Chthonomonas calidirosea, the first sequenced genome from the Armatimonadetes phylum (formally candidate division OP10).</title>
        <authorList>
            <person name="Lee K.C.Y."/>
            <person name="Morgan X.C."/>
            <person name="Dunfield P.F."/>
            <person name="Tamas I."/>
            <person name="Houghton K.M."/>
            <person name="Vyssotski M."/>
            <person name="Ryan J.L.J."/>
            <person name="Lagutin K."/>
            <person name="McDonald I.R."/>
            <person name="Stott M.B."/>
        </authorList>
    </citation>
    <scope>NUCLEOTIDE SEQUENCE [LARGE SCALE GENOMIC DNA]</scope>
    <source>
        <strain evidence="3">DSM 23976 / ICMP 18418 / T49</strain>
    </source>
</reference>
<dbReference type="Proteomes" id="UP000014227">
    <property type="component" value="Chromosome I"/>
</dbReference>
<feature type="signal peptide" evidence="1">
    <location>
        <begin position="1"/>
        <end position="20"/>
    </location>
</feature>
<sequence>MRLFLLKLGFCFLLTQPTHAQSVPPISSTHSLMNRSICSASLQTDKTLTVKDFGKLVSLDKPISIFNPHDRQMYHVELLGYVAPSEDSSLRFRIYAPERSDAELAEKVGLFYLLLYHEIHKHLHLDHPAQQPISVWLSPTNYTNADVGGEQFRDQIYIYNIYAKRSSIEWCRELAHEYGHYILPGVTGYTAPEPWANGVLGERLFLYWLSHDVTDGTIPASSLPFCTPADLEAYLNLQIFPLISRIALAQRFSSSWLSRQDAVGMDNYTAICLYIDDIYGSHTLLEAMAFTEPSSNSPLVTAPDFLNGFYKAMQNLSSITLSIPLIPHPLHRLLLYLPSGLWHIPSNIAWQVVNDKLVIKNHTLFVPQSGWYAIHFTTLPSLITLTRTLPSR</sequence>
<evidence type="ECO:0000313" key="3">
    <source>
        <dbReference type="Proteomes" id="UP000014227"/>
    </source>
</evidence>
<evidence type="ECO:0000313" key="2">
    <source>
        <dbReference type="EMBL" id="CCW34199.1"/>
    </source>
</evidence>
<gene>
    <name evidence="2" type="ORF">CCALI_00362</name>
</gene>
<name>S0ESI8_CHTCT</name>
<evidence type="ECO:0000256" key="1">
    <source>
        <dbReference type="SAM" id="SignalP"/>
    </source>
</evidence>
<dbReference type="PATRIC" id="fig|1303518.3.peg.369"/>
<dbReference type="HOGENOM" id="CLU_703381_0_0_0"/>
<evidence type="ECO:0008006" key="4">
    <source>
        <dbReference type="Google" id="ProtNLM"/>
    </source>
</evidence>
<feature type="chain" id="PRO_5004496401" description="Peptidase MA superfamily" evidence="1">
    <location>
        <begin position="21"/>
        <end position="392"/>
    </location>
</feature>
<accession>S0ESI8</accession>